<dbReference type="Proteomes" id="UP000094526">
    <property type="component" value="Unassembled WGS sequence"/>
</dbReference>
<evidence type="ECO:0000256" key="1">
    <source>
        <dbReference type="SAM" id="MobiDB-lite"/>
    </source>
</evidence>
<dbReference type="GO" id="GO:0034080">
    <property type="term" value="P:CENP-A containing chromatin assembly"/>
    <property type="evidence" value="ECO:0007669"/>
    <property type="project" value="InterPro"/>
</dbReference>
<protein>
    <submittedName>
        <fullName evidence="2">CHL4 family chromosome segregation protein</fullName>
    </submittedName>
</protein>
<accession>A0A1C1CI40</accession>
<proteinExistence type="predicted"/>
<dbReference type="GO" id="GO:0007059">
    <property type="term" value="P:chromosome segregation"/>
    <property type="evidence" value="ECO:0007669"/>
    <property type="project" value="InterPro"/>
</dbReference>
<dbReference type="Pfam" id="PF05238">
    <property type="entry name" value="CENP-N"/>
    <property type="match status" value="1"/>
</dbReference>
<comment type="caution">
    <text evidence="2">The sequence shown here is derived from an EMBL/GenBank/DDBJ whole genome shotgun (WGS) entry which is preliminary data.</text>
</comment>
<name>A0A1C1CI40_9EURO</name>
<dbReference type="AlphaFoldDB" id="A0A1C1CI40"/>
<organism evidence="2 3">
    <name type="scientific">Cladophialophora carrionii</name>
    <dbReference type="NCBI Taxonomy" id="86049"/>
    <lineage>
        <taxon>Eukaryota</taxon>
        <taxon>Fungi</taxon>
        <taxon>Dikarya</taxon>
        <taxon>Ascomycota</taxon>
        <taxon>Pezizomycotina</taxon>
        <taxon>Eurotiomycetes</taxon>
        <taxon>Chaetothyriomycetidae</taxon>
        <taxon>Chaetothyriales</taxon>
        <taxon>Herpotrichiellaceae</taxon>
        <taxon>Cladophialophora</taxon>
    </lineage>
</organism>
<dbReference type="InterPro" id="IPR007902">
    <property type="entry name" value="Chl4/mis15/CENP-N"/>
</dbReference>
<dbReference type="VEuPathDB" id="FungiDB:G647_08274"/>
<keyword evidence="3" id="KW-1185">Reference proteome</keyword>
<dbReference type="EMBL" id="LGRB01000012">
    <property type="protein sequence ID" value="OCT48122.1"/>
    <property type="molecule type" value="Genomic_DNA"/>
</dbReference>
<evidence type="ECO:0000313" key="2">
    <source>
        <dbReference type="EMBL" id="OCT48122.1"/>
    </source>
</evidence>
<gene>
    <name evidence="2" type="ORF">CLCR_04116</name>
</gene>
<evidence type="ECO:0000313" key="3">
    <source>
        <dbReference type="Proteomes" id="UP000094526"/>
    </source>
</evidence>
<sequence>MAPILAKSLNRLSREAIIELGLKWLEERCLSSAPYLQCNRTGFEADEEDYLYTPAESIKELRTLYHDLRQHPSQTTKRDVIDRIIDGDWRRGLSLHQHATIDFAYLEQNDAALKWSALKLVPLKSEGEKPVDNDDRDDGQQPAKKKRRLDSGLVEQTYPHVSPEVFLSALKTEISPLVKAHYHVHRMPSPYSLTVLRLWIQPNSAFAPRRSKVPRRPKQATDAGRIMYIALPDSCPYVYISISGSATSSTGRSKGSVRGAKEKVMAKVDMAALKRIVLEAIPKALSRPHQRWALESTNLVAKSLKTMCELRGNQKPGTSGGAYSIFTDSNKAVDNSPVDVHMTAGESELQDDRQGVIEKRFGHTEGEHYAPLDRVHVKLTNPVPPDELGDEDASSSTEDHAKCEITLTFTGSNVFGGLKKLAELGPTYVDLEKMPAWMTGELGVSNLTV</sequence>
<feature type="region of interest" description="Disordered" evidence="1">
    <location>
        <begin position="126"/>
        <end position="154"/>
    </location>
</feature>
<reference evidence="3" key="1">
    <citation type="submission" date="2015-07" db="EMBL/GenBank/DDBJ databases">
        <authorList>
            <person name="Teixeira M.M."/>
            <person name="Souza R.C."/>
            <person name="Almeida L.G."/>
            <person name="Vicente V.A."/>
            <person name="de Hoog S."/>
            <person name="Bocca A.L."/>
            <person name="de Almeida S.R."/>
            <person name="Vasconcelos A.T."/>
            <person name="Felipe M.S."/>
        </authorList>
    </citation>
    <scope>NUCLEOTIDE SEQUENCE [LARGE SCALE GENOMIC DNA]</scope>
    <source>
        <strain evidence="3">KSF</strain>
    </source>
</reference>
<dbReference type="OrthoDB" id="6585699at2759"/>
<dbReference type="Gene3D" id="3.10.20.720">
    <property type="match status" value="1"/>
</dbReference>
<dbReference type="VEuPathDB" id="FungiDB:CLCR_04116"/>
<dbReference type="STRING" id="86049.A0A1C1CI40"/>